<dbReference type="Pfam" id="PF05532">
    <property type="entry name" value="CsbD"/>
    <property type="match status" value="1"/>
</dbReference>
<dbReference type="SUPFAM" id="SSF69047">
    <property type="entry name" value="Hypothetical protein YjbJ"/>
    <property type="match status" value="1"/>
</dbReference>
<sequence length="65" mass="6963">MADFIDKAKHKGEELAGKAKEHTGKATGDRSLEDEGKNDQASSGLKKAGDKVTDAVEDVKDSFKK</sequence>
<dbReference type="Proteomes" id="UP001275440">
    <property type="component" value="Unassembled WGS sequence"/>
</dbReference>
<evidence type="ECO:0000259" key="3">
    <source>
        <dbReference type="Pfam" id="PF05532"/>
    </source>
</evidence>
<keyword evidence="5" id="KW-1185">Reference proteome</keyword>
<evidence type="ECO:0000313" key="4">
    <source>
        <dbReference type="EMBL" id="MDV2476441.1"/>
    </source>
</evidence>
<dbReference type="EMBL" id="WBMO01000001">
    <property type="protein sequence ID" value="MDV2476441.1"/>
    <property type="molecule type" value="Genomic_DNA"/>
</dbReference>
<proteinExistence type="inferred from homology"/>
<dbReference type="RefSeq" id="WP_072812244.1">
    <property type="nucleotide sequence ID" value="NZ_JAHWLX010000089.1"/>
</dbReference>
<gene>
    <name evidence="4" type="ORF">F8M49_15945</name>
</gene>
<feature type="compositionally biased region" description="Basic and acidic residues" evidence="2">
    <location>
        <begin position="1"/>
        <end position="38"/>
    </location>
</feature>
<feature type="compositionally biased region" description="Basic and acidic residues" evidence="2">
    <location>
        <begin position="47"/>
        <end position="65"/>
    </location>
</feature>
<feature type="region of interest" description="Disordered" evidence="2">
    <location>
        <begin position="1"/>
        <end position="65"/>
    </location>
</feature>
<accession>A0ABU3WR24</accession>
<organism evidence="4 5">
    <name type="scientific">Rhodococcus zopfii</name>
    <dbReference type="NCBI Taxonomy" id="43772"/>
    <lineage>
        <taxon>Bacteria</taxon>
        <taxon>Bacillati</taxon>
        <taxon>Actinomycetota</taxon>
        <taxon>Actinomycetes</taxon>
        <taxon>Mycobacteriales</taxon>
        <taxon>Nocardiaceae</taxon>
        <taxon>Rhodococcus</taxon>
    </lineage>
</organism>
<dbReference type="Gene3D" id="1.10.1470.10">
    <property type="entry name" value="YjbJ"/>
    <property type="match status" value="1"/>
</dbReference>
<evidence type="ECO:0000313" key="5">
    <source>
        <dbReference type="Proteomes" id="UP001275440"/>
    </source>
</evidence>
<name>A0ABU3WR24_9NOCA</name>
<dbReference type="InterPro" id="IPR008462">
    <property type="entry name" value="CsbD"/>
</dbReference>
<reference evidence="4 5" key="1">
    <citation type="submission" date="2019-10" db="EMBL/GenBank/DDBJ databases">
        <title>Draft Genome Assembly of Rhodococcus zopfii DSM44189.</title>
        <authorList>
            <person name="Sutton J.M."/>
            <person name="Akob D.M."/>
            <person name="Bushman T.J."/>
        </authorList>
    </citation>
    <scope>NUCLEOTIDE SEQUENCE [LARGE SCALE GENOMIC DNA]</scope>
    <source>
        <strain evidence="4 5">DSM 44189</strain>
    </source>
</reference>
<comment type="caution">
    <text evidence="4">The sequence shown here is derived from an EMBL/GenBank/DDBJ whole genome shotgun (WGS) entry which is preliminary data.</text>
</comment>
<dbReference type="InterPro" id="IPR036629">
    <property type="entry name" value="YjbJ_sf"/>
</dbReference>
<feature type="domain" description="CsbD-like" evidence="3">
    <location>
        <begin position="6"/>
        <end position="58"/>
    </location>
</feature>
<comment type="similarity">
    <text evidence="1">Belongs to the UPF0337 (CsbD) family.</text>
</comment>
<protein>
    <submittedName>
        <fullName evidence="4">CsbD family protein</fullName>
    </submittedName>
</protein>
<evidence type="ECO:0000256" key="2">
    <source>
        <dbReference type="SAM" id="MobiDB-lite"/>
    </source>
</evidence>
<evidence type="ECO:0000256" key="1">
    <source>
        <dbReference type="ARBA" id="ARBA00009129"/>
    </source>
</evidence>